<dbReference type="GO" id="GO:0005992">
    <property type="term" value="P:trehalose biosynthetic process"/>
    <property type="evidence" value="ECO:0007669"/>
    <property type="project" value="InterPro"/>
</dbReference>
<accession>A0A2N5VXV9</accession>
<feature type="compositionally biased region" description="Polar residues" evidence="1">
    <location>
        <begin position="32"/>
        <end position="45"/>
    </location>
</feature>
<reference evidence="4 5" key="1">
    <citation type="submission" date="2017-11" db="EMBL/GenBank/DDBJ databases">
        <title>De novo assembly and phasing of dikaryotic genomes from two isolates of Puccinia coronata f. sp. avenae, the causal agent of oat crown rust.</title>
        <authorList>
            <person name="Miller M.E."/>
            <person name="Zhang Y."/>
            <person name="Omidvar V."/>
            <person name="Sperschneider J."/>
            <person name="Schwessinger B."/>
            <person name="Raley C."/>
            <person name="Palmer J.M."/>
            <person name="Garnica D."/>
            <person name="Upadhyaya N."/>
            <person name="Rathjen J."/>
            <person name="Taylor J.M."/>
            <person name="Park R.F."/>
            <person name="Dodds P.N."/>
            <person name="Hirsch C.D."/>
            <person name="Kianian S.F."/>
            <person name="Figueroa M."/>
        </authorList>
    </citation>
    <scope>NUCLEOTIDE SEQUENCE [LARGE SCALE GENOMIC DNA]</scope>
    <source>
        <strain evidence="3">12NC29</strain>
        <strain evidence="2">12SD80</strain>
    </source>
</reference>
<evidence type="ECO:0000313" key="2">
    <source>
        <dbReference type="EMBL" id="PLW37598.1"/>
    </source>
</evidence>
<dbReference type="InterPro" id="IPR023214">
    <property type="entry name" value="HAD_sf"/>
</dbReference>
<feature type="region of interest" description="Disordered" evidence="1">
    <location>
        <begin position="1"/>
        <end position="70"/>
    </location>
</feature>
<dbReference type="InterPro" id="IPR036412">
    <property type="entry name" value="HAD-like_sf"/>
</dbReference>
<protein>
    <recommendedName>
        <fullName evidence="6">Trehalose 6-phosphate phosphatase</fullName>
    </recommendedName>
</protein>
<dbReference type="STRING" id="200324.A0A2N5VXV9"/>
<comment type="caution">
    <text evidence="3">The sequence shown here is derived from an EMBL/GenBank/DDBJ whole genome shotgun (WGS) entry which is preliminary data.</text>
</comment>
<dbReference type="AlphaFoldDB" id="A0A2N5VXV9"/>
<dbReference type="EMBL" id="PGCI01000140">
    <property type="protein sequence ID" value="PLW37598.1"/>
    <property type="molecule type" value="Genomic_DNA"/>
</dbReference>
<name>A0A2N5VXV9_9BASI</name>
<evidence type="ECO:0000256" key="1">
    <source>
        <dbReference type="SAM" id="MobiDB-lite"/>
    </source>
</evidence>
<dbReference type="OrthoDB" id="2507394at2759"/>
<evidence type="ECO:0000313" key="5">
    <source>
        <dbReference type="Proteomes" id="UP000235392"/>
    </source>
</evidence>
<proteinExistence type="predicted"/>
<dbReference type="Proteomes" id="UP000235388">
    <property type="component" value="Unassembled WGS sequence"/>
</dbReference>
<evidence type="ECO:0000313" key="4">
    <source>
        <dbReference type="Proteomes" id="UP000235388"/>
    </source>
</evidence>
<feature type="compositionally biased region" description="Basic and acidic residues" evidence="1">
    <location>
        <begin position="54"/>
        <end position="66"/>
    </location>
</feature>
<evidence type="ECO:0000313" key="3">
    <source>
        <dbReference type="EMBL" id="PLW54806.1"/>
    </source>
</evidence>
<dbReference type="Proteomes" id="UP000235392">
    <property type="component" value="Unassembled WGS sequence"/>
</dbReference>
<dbReference type="EMBL" id="PGCJ01000040">
    <property type="protein sequence ID" value="PLW54806.1"/>
    <property type="molecule type" value="Genomic_DNA"/>
</dbReference>
<dbReference type="Pfam" id="PF02358">
    <property type="entry name" value="Trehalose_PPase"/>
    <property type="match status" value="1"/>
</dbReference>
<keyword evidence="4" id="KW-1185">Reference proteome</keyword>
<dbReference type="Gene3D" id="3.40.50.1000">
    <property type="entry name" value="HAD superfamily/HAD-like"/>
    <property type="match status" value="1"/>
</dbReference>
<organism evidence="3 4">
    <name type="scientific">Puccinia coronata f. sp. avenae</name>
    <dbReference type="NCBI Taxonomy" id="200324"/>
    <lineage>
        <taxon>Eukaryota</taxon>
        <taxon>Fungi</taxon>
        <taxon>Dikarya</taxon>
        <taxon>Basidiomycota</taxon>
        <taxon>Pucciniomycotina</taxon>
        <taxon>Pucciniomycetes</taxon>
        <taxon>Pucciniales</taxon>
        <taxon>Pucciniaceae</taxon>
        <taxon>Puccinia</taxon>
    </lineage>
</organism>
<dbReference type="InterPro" id="IPR003337">
    <property type="entry name" value="Trehalose_PPase"/>
</dbReference>
<evidence type="ECO:0008006" key="6">
    <source>
        <dbReference type="Google" id="ProtNLM"/>
    </source>
</evidence>
<gene>
    <name evidence="3" type="ORF">PCANC_05673</name>
    <name evidence="2" type="ORF">PCASD_09023</name>
</gene>
<sequence>MHPYTPGDISTLGPRGVLAKAMRNFGGADRPSGSQVGKRPTSSRGPNGKAPHPPRNDDARSCHEDQEGPGVPVSELSCCVPRTLPLSGRSCERRRTVTRRQEEHTVIYRHTYRQFLSWGIVRAKNGGLKFQVLSHLHPNSDGGPGTAICPVLPLVSYLTRFAKCYLILTGTWVFTMPRLILAVITLVHILAGLPKASANFDLWQHVHNFRPTQDLLQEGPIRQVRDLPVLTFNDLPSQGQILLSTEIDGVLKPLNDATPDHQSPAVPLLQTLSQKRSVVTLVNSARSLPALNSYRGIGAHLAAEHGTILLPAGEAWVKEFFIERTGDIRYQIQQIAARYSGAGIKFQDPKNTIAFTHAKTPQALRQMEQVYTEIEGLLEGTEFGLIKRTGSSEVAHFDVDKGNLVVKLLQSGQFHGGIALGNTEADDGAFMAMNQMENPKFISVIVSNNLEQKTDAKYRLSSVADVHNILRGLAR</sequence>
<dbReference type="SUPFAM" id="SSF56784">
    <property type="entry name" value="HAD-like"/>
    <property type="match status" value="1"/>
</dbReference>